<dbReference type="AlphaFoldDB" id="A0A540WIQ9"/>
<name>A0A540WIQ9_9BACT</name>
<sequence length="131" mass="14997">MTLEEIFDGTIAEMQKYGEGTTLGELIRIKIREGEQWAANCWAKDQEYRGAPSYWSSQPGGPYLRWHSLVYLAAQRHPDWIVHEGREGPKAYGPRKSATTRTRLALVAWFVLNHTDLAFALEDESWNTIDA</sequence>
<gene>
    <name evidence="1" type="ORF">FJV41_50500</name>
</gene>
<reference evidence="1 2" key="1">
    <citation type="submission" date="2019-06" db="EMBL/GenBank/DDBJ databases">
        <authorList>
            <person name="Livingstone P."/>
            <person name="Whitworth D."/>
        </authorList>
    </citation>
    <scope>NUCLEOTIDE SEQUENCE [LARGE SCALE GENOMIC DNA]</scope>
    <source>
        <strain evidence="1 2">AM401</strain>
    </source>
</reference>
<comment type="caution">
    <text evidence="1">The sequence shown here is derived from an EMBL/GenBank/DDBJ whole genome shotgun (WGS) entry which is preliminary data.</text>
</comment>
<keyword evidence="2" id="KW-1185">Reference proteome</keyword>
<dbReference type="Proteomes" id="UP000315369">
    <property type="component" value="Unassembled WGS sequence"/>
</dbReference>
<evidence type="ECO:0000313" key="1">
    <source>
        <dbReference type="EMBL" id="TQF08334.1"/>
    </source>
</evidence>
<protein>
    <submittedName>
        <fullName evidence="1">Uncharacterized protein</fullName>
    </submittedName>
</protein>
<accession>A0A540WIQ9</accession>
<dbReference type="EMBL" id="VIFM01000774">
    <property type="protein sequence ID" value="TQF08334.1"/>
    <property type="molecule type" value="Genomic_DNA"/>
</dbReference>
<organism evidence="1 2">
    <name type="scientific">Myxococcus llanfairpwllgwyngyllgogerychwyrndrobwllllantysiliogogogochensis</name>
    <dbReference type="NCBI Taxonomy" id="2590453"/>
    <lineage>
        <taxon>Bacteria</taxon>
        <taxon>Pseudomonadati</taxon>
        <taxon>Myxococcota</taxon>
        <taxon>Myxococcia</taxon>
        <taxon>Myxococcales</taxon>
        <taxon>Cystobacterineae</taxon>
        <taxon>Myxococcaceae</taxon>
        <taxon>Myxococcus</taxon>
    </lineage>
</organism>
<evidence type="ECO:0000313" key="2">
    <source>
        <dbReference type="Proteomes" id="UP000315369"/>
    </source>
</evidence>
<proteinExistence type="predicted"/>